<dbReference type="PRINTS" id="PR00344">
    <property type="entry name" value="BCTRLSENSOR"/>
</dbReference>
<reference evidence="12 13" key="1">
    <citation type="submission" date="2016-05" db="EMBL/GenBank/DDBJ databases">
        <title>Microbial solvent formation.</title>
        <authorList>
            <person name="Poehlein A."/>
            <person name="Montoya Solano J.D."/>
            <person name="Flitsch S."/>
            <person name="Krabben P."/>
            <person name="Duerre P."/>
            <person name="Daniel R."/>
        </authorList>
    </citation>
    <scope>NUCLEOTIDE SEQUENCE [LARGE SCALE GENOMIC DNA]</scope>
    <source>
        <strain evidence="12 13">DSM 2619</strain>
    </source>
</reference>
<evidence type="ECO:0000256" key="4">
    <source>
        <dbReference type="ARBA" id="ARBA00022553"/>
    </source>
</evidence>
<dbReference type="Gene3D" id="1.10.287.130">
    <property type="match status" value="1"/>
</dbReference>
<feature type="domain" description="Histidine kinase" evidence="10">
    <location>
        <begin position="933"/>
        <end position="1031"/>
    </location>
</feature>
<dbReference type="PANTHER" id="PTHR43547">
    <property type="entry name" value="TWO-COMPONENT HISTIDINE KINASE"/>
    <property type="match status" value="1"/>
</dbReference>
<dbReference type="InterPro" id="IPR036097">
    <property type="entry name" value="HisK_dim/P_sf"/>
</dbReference>
<dbReference type="PANTHER" id="PTHR43547:SF2">
    <property type="entry name" value="HYBRID SIGNAL TRANSDUCTION HISTIDINE KINASE C"/>
    <property type="match status" value="1"/>
</dbReference>
<comment type="caution">
    <text evidence="12">The sequence shown here is derived from an EMBL/GenBank/DDBJ whole genome shotgun (WGS) entry which is preliminary data.</text>
</comment>
<keyword evidence="6" id="KW-0902">Two-component regulatory system</keyword>
<keyword evidence="4 8" id="KW-0597">Phosphoprotein</keyword>
<dbReference type="PROSITE" id="PS50109">
    <property type="entry name" value="HIS_KIN"/>
    <property type="match status" value="2"/>
</dbReference>
<gene>
    <name evidence="12" type="primary">rpfC</name>
    <name evidence="12" type="ORF">CLPUN_17700</name>
</gene>
<keyword evidence="13" id="KW-1185">Reference proteome</keyword>
<feature type="domain" description="Response regulatory" evidence="11">
    <location>
        <begin position="705"/>
        <end position="822"/>
    </location>
</feature>
<organism evidence="12 13">
    <name type="scientific">Clostridium puniceum</name>
    <dbReference type="NCBI Taxonomy" id="29367"/>
    <lineage>
        <taxon>Bacteria</taxon>
        <taxon>Bacillati</taxon>
        <taxon>Bacillota</taxon>
        <taxon>Clostridia</taxon>
        <taxon>Eubacteriales</taxon>
        <taxon>Clostridiaceae</taxon>
        <taxon>Clostridium</taxon>
    </lineage>
</organism>
<dbReference type="Pfam" id="PF00512">
    <property type="entry name" value="HisKA"/>
    <property type="match status" value="1"/>
</dbReference>
<dbReference type="SMART" id="SM00387">
    <property type="entry name" value="HATPase_c"/>
    <property type="match status" value="2"/>
</dbReference>
<feature type="transmembrane region" description="Helical" evidence="9">
    <location>
        <begin position="302"/>
        <end position="321"/>
    </location>
</feature>
<name>A0A1S8TMP8_9CLOT</name>
<feature type="transmembrane region" description="Helical" evidence="9">
    <location>
        <begin position="327"/>
        <end position="351"/>
    </location>
</feature>
<dbReference type="InterPro" id="IPR004358">
    <property type="entry name" value="Sig_transdc_His_kin-like_C"/>
</dbReference>
<dbReference type="PROSITE" id="PS50110">
    <property type="entry name" value="RESPONSE_REGULATORY"/>
    <property type="match status" value="1"/>
</dbReference>
<feature type="domain" description="Histidine kinase" evidence="10">
    <location>
        <begin position="441"/>
        <end position="659"/>
    </location>
</feature>
<proteinExistence type="predicted"/>
<evidence type="ECO:0000256" key="8">
    <source>
        <dbReference type="PROSITE-ProRule" id="PRU00169"/>
    </source>
</evidence>
<dbReference type="CDD" id="cd00082">
    <property type="entry name" value="HisKA"/>
    <property type="match status" value="1"/>
</dbReference>
<dbReference type="EMBL" id="LZZM01000113">
    <property type="protein sequence ID" value="OOM79043.1"/>
    <property type="molecule type" value="Genomic_DNA"/>
</dbReference>
<evidence type="ECO:0000256" key="5">
    <source>
        <dbReference type="ARBA" id="ARBA00022777"/>
    </source>
</evidence>
<comment type="catalytic activity">
    <reaction evidence="1">
        <text>ATP + protein L-histidine = ADP + protein N-phospho-L-histidine.</text>
        <dbReference type="EC" id="2.7.13.3"/>
    </reaction>
</comment>
<dbReference type="GO" id="GO:0016020">
    <property type="term" value="C:membrane"/>
    <property type="evidence" value="ECO:0007669"/>
    <property type="project" value="InterPro"/>
</dbReference>
<dbReference type="OrthoDB" id="9809348at2"/>
<keyword evidence="9" id="KW-0472">Membrane</keyword>
<keyword evidence="9" id="KW-1133">Transmembrane helix</keyword>
<dbReference type="SMART" id="SM00388">
    <property type="entry name" value="HisKA"/>
    <property type="match status" value="1"/>
</dbReference>
<dbReference type="Pfam" id="PF06580">
    <property type="entry name" value="His_kinase"/>
    <property type="match status" value="1"/>
</dbReference>
<dbReference type="InterPro" id="IPR003594">
    <property type="entry name" value="HATPase_dom"/>
</dbReference>
<evidence type="ECO:0000256" key="6">
    <source>
        <dbReference type="ARBA" id="ARBA00023012"/>
    </source>
</evidence>
<dbReference type="InterPro" id="IPR036890">
    <property type="entry name" value="HATPase_C_sf"/>
</dbReference>
<dbReference type="Pfam" id="PF02518">
    <property type="entry name" value="HATPase_c"/>
    <property type="match status" value="2"/>
</dbReference>
<keyword evidence="5" id="KW-0418">Kinase</keyword>
<evidence type="ECO:0000256" key="7">
    <source>
        <dbReference type="ARBA" id="ARBA00024867"/>
    </source>
</evidence>
<evidence type="ECO:0000313" key="13">
    <source>
        <dbReference type="Proteomes" id="UP000190890"/>
    </source>
</evidence>
<evidence type="ECO:0000256" key="9">
    <source>
        <dbReference type="SAM" id="Phobius"/>
    </source>
</evidence>
<dbReference type="Proteomes" id="UP000190890">
    <property type="component" value="Unassembled WGS sequence"/>
</dbReference>
<dbReference type="STRING" id="29367.CLPUN_17700"/>
<evidence type="ECO:0000259" key="10">
    <source>
        <dbReference type="PROSITE" id="PS50109"/>
    </source>
</evidence>
<protein>
    <recommendedName>
        <fullName evidence="3">Stage 0 sporulation protein A homolog</fullName>
        <ecNumber evidence="2">2.7.13.3</ecNumber>
    </recommendedName>
</protein>
<dbReference type="Pfam" id="PF00072">
    <property type="entry name" value="Response_reg"/>
    <property type="match status" value="1"/>
</dbReference>
<dbReference type="SUPFAM" id="SSF52172">
    <property type="entry name" value="CheY-like"/>
    <property type="match status" value="1"/>
</dbReference>
<feature type="transmembrane region" description="Helical" evidence="9">
    <location>
        <begin position="363"/>
        <end position="386"/>
    </location>
</feature>
<feature type="transmembrane region" description="Helical" evidence="9">
    <location>
        <begin position="265"/>
        <end position="290"/>
    </location>
</feature>
<dbReference type="InterPro" id="IPR010559">
    <property type="entry name" value="Sig_transdc_His_kin_internal"/>
</dbReference>
<evidence type="ECO:0000256" key="1">
    <source>
        <dbReference type="ARBA" id="ARBA00000085"/>
    </source>
</evidence>
<feature type="transmembrane region" description="Helical" evidence="9">
    <location>
        <begin position="208"/>
        <end position="229"/>
    </location>
</feature>
<evidence type="ECO:0000256" key="2">
    <source>
        <dbReference type="ARBA" id="ARBA00012438"/>
    </source>
</evidence>
<dbReference type="GO" id="GO:0000155">
    <property type="term" value="F:phosphorelay sensor kinase activity"/>
    <property type="evidence" value="ECO:0007669"/>
    <property type="project" value="InterPro"/>
</dbReference>
<comment type="function">
    <text evidence="7">May play the central regulatory role in sporulation. It may be an element of the effector pathway responsible for the activation of sporulation genes in response to nutritional stress. Spo0A may act in concert with spo0H (a sigma factor) to control the expression of some genes that are critical to the sporulation process.</text>
</comment>
<dbReference type="EC" id="2.7.13.3" evidence="2"/>
<evidence type="ECO:0000256" key="3">
    <source>
        <dbReference type="ARBA" id="ARBA00018672"/>
    </source>
</evidence>
<feature type="transmembrane region" description="Helical" evidence="9">
    <location>
        <begin position="236"/>
        <end position="253"/>
    </location>
</feature>
<dbReference type="AlphaFoldDB" id="A0A1S8TMP8"/>
<dbReference type="InterPro" id="IPR011006">
    <property type="entry name" value="CheY-like_superfamily"/>
</dbReference>
<dbReference type="InterPro" id="IPR005467">
    <property type="entry name" value="His_kinase_dom"/>
</dbReference>
<keyword evidence="12" id="KW-0808">Transferase</keyword>
<dbReference type="Gene3D" id="3.30.565.10">
    <property type="entry name" value="Histidine kinase-like ATPase, C-terminal domain"/>
    <property type="match status" value="2"/>
</dbReference>
<dbReference type="Gene3D" id="2.60.120.260">
    <property type="entry name" value="Galactose-binding domain-like"/>
    <property type="match status" value="1"/>
</dbReference>
<dbReference type="InterPro" id="IPR003661">
    <property type="entry name" value="HisK_dim/P_dom"/>
</dbReference>
<accession>A0A1S8TMP8</accession>
<dbReference type="SUPFAM" id="SSF47384">
    <property type="entry name" value="Homodimeric domain of signal transducing histidine kinase"/>
    <property type="match status" value="1"/>
</dbReference>
<sequence length="1031" mass="118003">MKNKGIAIWAGLIIIVVFLISNVFSKDINLKSPLCKEGLINLSDWDFEGNGNVKLDGYWEFYPNKLLSPIDINDQDLLEKFYIKIPDRWVNQVPDGVISDKGVGTYRLKVKTNEDTYMYGLKITNIRSSCKIFINGIEMGKIGNPKADLEDGYLTKVLPFVTFFPSKDNTLDIIIQVANLEYYNGGIIQSIYLGSDKNILDYYLKANILDMLDISFLLLSGAYYLVIFIKVRKDKYFKYMGIICLAYSYVYATGNEKIFSRFFNFIPYLYIIKSRTTLVCLTIYFISLSIREMSNNFIPINYMKVIKVITIMNIILTLLIPTRTASFLEILVGLLNVLIFILIFILILRAFIYKQYGNVDKKLIVFLLCGIIIMAIQYINWILYFFSISSNNILMTTTFNILLISISAIFIRKYVKAYSDLEIMSNNLIALDKTKDEFLVNTSHEFKTPLNAIINISQAILDRYDKNKEKNQENLLYIIAIATRLSNLVKDIIDFENLQNGQMKFNKTIFDINGTVQAVVDVLSYMRRSEEIKLINSIPVGEYYVYSDENRIKQIIYNIVGNSLKYTEKGYIEIKANTIDNYVYLSVEDTGTGINQYNQNNLFKRNIDTGKINFNNSTSSGLGLSISKVLASNMGGDLYLKWSELDKGSIFEIKIPKAHNEMDEKKLNQYVYKGCKENISIIDKNKNLKASTILHKKNIDEESVKILIVDDESLNIKALQEIFDENYYETIVAYNGMQALELIKKHKDIEIVLLDVMMPGISGYEVCKRIRQEYKMFEIPILLLTVRNTPEDIEAGLEAGANDFLVKPFNSKELKARVKTLLEMKASVKGALKIESAFLQSQIKPHFLYNSLSIIVSLCYSDGELAGKLLGELSKYLRFIFDINPYNSFISLKEEISFVKTYVELERARFGDRLKIKFNIDETVLNYKIPALVIQPIVENSIRHGLMKRISGGTVNIVIEKNNNHIRITIQDDGVGIYGEKLKKLLDNTFTMNSGLKNVNKRLLNEYGQGLLIDSSEGKGTNTIINIPVEQ</sequence>
<dbReference type="Gene3D" id="3.40.50.2300">
    <property type="match status" value="1"/>
</dbReference>
<evidence type="ECO:0000313" key="12">
    <source>
        <dbReference type="EMBL" id="OOM79043.1"/>
    </source>
</evidence>
<feature type="modified residue" description="4-aspartylphosphate" evidence="8">
    <location>
        <position position="755"/>
    </location>
</feature>
<dbReference type="RefSeq" id="WP_077846939.1">
    <property type="nucleotide sequence ID" value="NZ_LZZM01000113.1"/>
</dbReference>
<keyword evidence="9" id="KW-0812">Transmembrane</keyword>
<evidence type="ECO:0000259" key="11">
    <source>
        <dbReference type="PROSITE" id="PS50110"/>
    </source>
</evidence>
<dbReference type="SMART" id="SM00448">
    <property type="entry name" value="REC"/>
    <property type="match status" value="1"/>
</dbReference>
<dbReference type="SUPFAM" id="SSF55874">
    <property type="entry name" value="ATPase domain of HSP90 chaperone/DNA topoisomerase II/histidine kinase"/>
    <property type="match status" value="2"/>
</dbReference>
<dbReference type="InterPro" id="IPR001789">
    <property type="entry name" value="Sig_transdc_resp-reg_receiver"/>
</dbReference>